<evidence type="ECO:0000313" key="11">
    <source>
        <dbReference type="EMBL" id="KRS19330.1"/>
    </source>
</evidence>
<dbReference type="PANTHER" id="PTHR46173:SF1">
    <property type="entry name" value="CCA TRNA NUCLEOTIDYLTRANSFERASE 1, MITOCHONDRIAL"/>
    <property type="match status" value="1"/>
</dbReference>
<gene>
    <name evidence="12" type="primary">cca</name>
    <name evidence="12" type="ORF">RIdsm_05212</name>
    <name evidence="11" type="ORF">XM52_00305</name>
</gene>
<dbReference type="SUPFAM" id="SSF81891">
    <property type="entry name" value="Poly A polymerase C-terminal region-like"/>
    <property type="match status" value="1"/>
</dbReference>
<dbReference type="EMBL" id="CP031598">
    <property type="protein sequence ID" value="QEW29368.1"/>
    <property type="molecule type" value="Genomic_DNA"/>
</dbReference>
<dbReference type="InterPro" id="IPR050264">
    <property type="entry name" value="Bact_CCA-adding_enz_type3_sf"/>
</dbReference>
<dbReference type="STRING" id="540747.SAMN04488031_102289"/>
<comment type="cofactor">
    <cofactor evidence="1">
        <name>Mg(2+)</name>
        <dbReference type="ChEBI" id="CHEBI:18420"/>
    </cofactor>
</comment>
<evidence type="ECO:0000256" key="1">
    <source>
        <dbReference type="ARBA" id="ARBA00001946"/>
    </source>
</evidence>
<dbReference type="Proteomes" id="UP000051401">
    <property type="component" value="Unassembled WGS sequence"/>
</dbReference>
<dbReference type="Pfam" id="PF12627">
    <property type="entry name" value="PolyA_pol_RNAbd"/>
    <property type="match status" value="1"/>
</dbReference>
<dbReference type="PATRIC" id="fig|540747.5.peg.60"/>
<dbReference type="Pfam" id="PF01743">
    <property type="entry name" value="PolyA_pol"/>
    <property type="match status" value="1"/>
</dbReference>
<dbReference type="SUPFAM" id="SSF81301">
    <property type="entry name" value="Nucleotidyltransferase"/>
    <property type="match status" value="1"/>
</dbReference>
<keyword evidence="2 8" id="KW-0808">Transferase</keyword>
<keyword evidence="5" id="KW-0479">Metal-binding</keyword>
<comment type="similarity">
    <text evidence="8">Belongs to the tRNA nucleotidyltransferase/poly(A) polymerase family.</text>
</comment>
<sequence>MKVRGEWLYQAPTQSVCRLLEEAGFQALFVGGCVRDDLLGVPVRDIDIATDALPDTVVDLAEVAGLKAVPTGIEHGTVTVVAGGLPHEVTTFRKDVETDGRRATVAFSTDVVEDARRRDFTMNAIYARSDGDLIDPLNGLPDLKAGLIRFIDDAEQRIREDYLRILRFFRFHAWYGRGGLDPDGLAACAALSDGIESLSKERIGAEFLKLLTAPEPAETIASMRNSGVLRHVLPGADDGLIGPLVHLEGAHRVPADPLRRLAALGGENQTENLRLSRAQAKQLSQILEGMGRIADPGELGYRMGERTAVDVLLLKAAVENRHVSQQEFDAVATGSVAEFPVSASDLMPAFQGPALGDKLAELEREWLASGFTLRREDLLGTGLS</sequence>
<evidence type="ECO:0000259" key="10">
    <source>
        <dbReference type="Pfam" id="PF12627"/>
    </source>
</evidence>
<protein>
    <submittedName>
        <fullName evidence="12">CCA-adding enzyme</fullName>
        <ecNumber evidence="12">2.7.7.72</ecNumber>
    </submittedName>
    <submittedName>
        <fullName evidence="11">Poly(A) polymerase</fullName>
    </submittedName>
</protein>
<dbReference type="GO" id="GO:0000166">
    <property type="term" value="F:nucleotide binding"/>
    <property type="evidence" value="ECO:0007669"/>
    <property type="project" value="UniProtKB-KW"/>
</dbReference>
<keyword evidence="8" id="KW-0694">RNA-binding</keyword>
<reference evidence="11 13" key="1">
    <citation type="submission" date="2015-04" db="EMBL/GenBank/DDBJ databases">
        <title>The draft genome sequence of Roseovarius indicus B108T.</title>
        <authorList>
            <person name="Li G."/>
            <person name="Lai Q."/>
            <person name="Shao Z."/>
            <person name="Yan P."/>
        </authorList>
    </citation>
    <scope>NUCLEOTIDE SEQUENCE [LARGE SCALE GENOMIC DNA]</scope>
    <source>
        <strain evidence="11 13">B108</strain>
    </source>
</reference>
<evidence type="ECO:0000256" key="7">
    <source>
        <dbReference type="ARBA" id="ARBA00022842"/>
    </source>
</evidence>
<evidence type="ECO:0000313" key="12">
    <source>
        <dbReference type="EMBL" id="QEW29368.1"/>
    </source>
</evidence>
<proteinExistence type="inferred from homology"/>
<dbReference type="EMBL" id="LAXI01000001">
    <property type="protein sequence ID" value="KRS19330.1"/>
    <property type="molecule type" value="Genomic_DNA"/>
</dbReference>
<dbReference type="EC" id="2.7.7.72" evidence="12"/>
<evidence type="ECO:0000313" key="14">
    <source>
        <dbReference type="Proteomes" id="UP000325785"/>
    </source>
</evidence>
<organism evidence="11 13">
    <name type="scientific">Roseovarius indicus</name>
    <dbReference type="NCBI Taxonomy" id="540747"/>
    <lineage>
        <taxon>Bacteria</taxon>
        <taxon>Pseudomonadati</taxon>
        <taxon>Pseudomonadota</taxon>
        <taxon>Alphaproteobacteria</taxon>
        <taxon>Rhodobacterales</taxon>
        <taxon>Roseobacteraceae</taxon>
        <taxon>Roseovarius</taxon>
    </lineage>
</organism>
<accession>A0A0T5PDL5</accession>
<dbReference type="InterPro" id="IPR032828">
    <property type="entry name" value="PolyA_RNA-bd"/>
</dbReference>
<dbReference type="CDD" id="cd05398">
    <property type="entry name" value="NT_ClassII-CCAase"/>
    <property type="match status" value="1"/>
</dbReference>
<evidence type="ECO:0000256" key="6">
    <source>
        <dbReference type="ARBA" id="ARBA00022741"/>
    </source>
</evidence>
<dbReference type="InterPro" id="IPR002646">
    <property type="entry name" value="PolA_pol_head_dom"/>
</dbReference>
<reference evidence="12 14" key="2">
    <citation type="submission" date="2018-08" db="EMBL/GenBank/DDBJ databases">
        <title>Genetic Globetrotter - A new plasmid hitch-hiking vast phylogenetic and geographic distances.</title>
        <authorList>
            <person name="Vollmers J."/>
            <person name="Petersen J."/>
        </authorList>
    </citation>
    <scope>NUCLEOTIDE SEQUENCE [LARGE SCALE GENOMIC DNA]</scope>
    <source>
        <strain evidence="12 14">DSM 26383</strain>
    </source>
</reference>
<dbReference type="AlphaFoldDB" id="A0A0T5PDL5"/>
<dbReference type="KEGG" id="rid:RIdsm_05212"/>
<evidence type="ECO:0000259" key="9">
    <source>
        <dbReference type="Pfam" id="PF01743"/>
    </source>
</evidence>
<dbReference type="Gene3D" id="3.30.460.10">
    <property type="entry name" value="Beta Polymerase, domain 2"/>
    <property type="match status" value="1"/>
</dbReference>
<dbReference type="GO" id="GO:0046872">
    <property type="term" value="F:metal ion binding"/>
    <property type="evidence" value="ECO:0007669"/>
    <property type="project" value="UniProtKB-KW"/>
</dbReference>
<dbReference type="RefSeq" id="WP_057812117.1">
    <property type="nucleotide sequence ID" value="NZ_CP031598.1"/>
</dbReference>
<dbReference type="InterPro" id="IPR043519">
    <property type="entry name" value="NT_sf"/>
</dbReference>
<dbReference type="Gene3D" id="1.10.3090.10">
    <property type="entry name" value="cca-adding enzyme, domain 2"/>
    <property type="match status" value="1"/>
</dbReference>
<dbReference type="GO" id="GO:0004810">
    <property type="term" value="F:CCA tRNA nucleotidyltransferase activity"/>
    <property type="evidence" value="ECO:0007669"/>
    <property type="project" value="UniProtKB-EC"/>
</dbReference>
<dbReference type="GO" id="GO:0000049">
    <property type="term" value="F:tRNA binding"/>
    <property type="evidence" value="ECO:0007669"/>
    <property type="project" value="TreeGrafter"/>
</dbReference>
<evidence type="ECO:0000256" key="4">
    <source>
        <dbReference type="ARBA" id="ARBA00022695"/>
    </source>
</evidence>
<keyword evidence="6" id="KW-0547">Nucleotide-binding</keyword>
<dbReference type="PROSITE" id="PS51257">
    <property type="entry name" value="PROKAR_LIPOPROTEIN"/>
    <property type="match status" value="1"/>
</dbReference>
<feature type="domain" description="Poly A polymerase head" evidence="9">
    <location>
        <begin position="29"/>
        <end position="149"/>
    </location>
</feature>
<keyword evidence="4 12" id="KW-0548">Nucleotidyltransferase</keyword>
<feature type="domain" description="tRNA nucleotidyltransferase/poly(A) polymerase RNA and SrmB- binding" evidence="10">
    <location>
        <begin position="180"/>
        <end position="238"/>
    </location>
</feature>
<dbReference type="PANTHER" id="PTHR46173">
    <property type="entry name" value="CCA TRNA NUCLEOTIDYLTRANSFERASE 1, MITOCHONDRIAL"/>
    <property type="match status" value="1"/>
</dbReference>
<keyword evidence="3" id="KW-0819">tRNA processing</keyword>
<dbReference type="OrthoDB" id="9805698at2"/>
<evidence type="ECO:0000256" key="3">
    <source>
        <dbReference type="ARBA" id="ARBA00022694"/>
    </source>
</evidence>
<evidence type="ECO:0000313" key="13">
    <source>
        <dbReference type="Proteomes" id="UP000051401"/>
    </source>
</evidence>
<evidence type="ECO:0000256" key="8">
    <source>
        <dbReference type="RuleBase" id="RU003953"/>
    </source>
</evidence>
<keyword evidence="7" id="KW-0460">Magnesium</keyword>
<dbReference type="Proteomes" id="UP000325785">
    <property type="component" value="Chromosome"/>
</dbReference>
<evidence type="ECO:0000256" key="2">
    <source>
        <dbReference type="ARBA" id="ARBA00022679"/>
    </source>
</evidence>
<keyword evidence="13" id="KW-1185">Reference proteome</keyword>
<dbReference type="GO" id="GO:0008033">
    <property type="term" value="P:tRNA processing"/>
    <property type="evidence" value="ECO:0007669"/>
    <property type="project" value="UniProtKB-KW"/>
</dbReference>
<name>A0A0T5PDL5_9RHOB</name>
<evidence type="ECO:0000256" key="5">
    <source>
        <dbReference type="ARBA" id="ARBA00022723"/>
    </source>
</evidence>